<sequence>MTVVISNGQQGAAMRFSSFSFSRHVVTPVTIVLFVVSTVTGIMLLLHWNAGLVRFSHEWLSVGFSAIALWHLARNWKAFLGYLKRDWALAAFAISLGASLVITGMTGSSGPSTSGPGAIIGAVSNAPLETAAPLFGLSADKAVQALKAANIEARPDETLTVIGNRAGTNAIAIAAVLNGQRRRAPQS</sequence>
<keyword evidence="3" id="KW-1185">Reference proteome</keyword>
<evidence type="ECO:0000313" key="2">
    <source>
        <dbReference type="EMBL" id="MBP2295200.1"/>
    </source>
</evidence>
<evidence type="ECO:0008006" key="4">
    <source>
        <dbReference type="Google" id="ProtNLM"/>
    </source>
</evidence>
<dbReference type="EMBL" id="JAGINP010000020">
    <property type="protein sequence ID" value="MBP2295200.1"/>
    <property type="molecule type" value="Genomic_DNA"/>
</dbReference>
<keyword evidence="1" id="KW-1133">Transmembrane helix</keyword>
<feature type="transmembrane region" description="Helical" evidence="1">
    <location>
        <begin position="59"/>
        <end position="76"/>
    </location>
</feature>
<name>A0ABS4SRL5_9PROT</name>
<keyword evidence="1" id="KW-0472">Membrane</keyword>
<feature type="transmembrane region" description="Helical" evidence="1">
    <location>
        <begin position="25"/>
        <end position="47"/>
    </location>
</feature>
<accession>A0ABS4SRL5</accession>
<evidence type="ECO:0000313" key="3">
    <source>
        <dbReference type="Proteomes" id="UP000781958"/>
    </source>
</evidence>
<proteinExistence type="predicted"/>
<dbReference type="Proteomes" id="UP000781958">
    <property type="component" value="Unassembled WGS sequence"/>
</dbReference>
<evidence type="ECO:0000256" key="1">
    <source>
        <dbReference type="SAM" id="Phobius"/>
    </source>
</evidence>
<keyword evidence="1" id="KW-0812">Transmembrane</keyword>
<gene>
    <name evidence="2" type="ORF">J2851_005003</name>
</gene>
<feature type="transmembrane region" description="Helical" evidence="1">
    <location>
        <begin position="88"/>
        <end position="107"/>
    </location>
</feature>
<reference evidence="2 3" key="1">
    <citation type="submission" date="2021-03" db="EMBL/GenBank/DDBJ databases">
        <title>Genomic Encyclopedia of Type Strains, Phase III (KMG-III): the genomes of soil and plant-associated and newly described type strains.</title>
        <authorList>
            <person name="Whitman W."/>
        </authorList>
    </citation>
    <scope>NUCLEOTIDE SEQUENCE [LARGE SCALE GENOMIC DNA]</scope>
    <source>
        <strain evidence="2 3">IMMIB AFH-6</strain>
    </source>
</reference>
<organism evidence="2 3">
    <name type="scientific">Azospirillum rugosum</name>
    <dbReference type="NCBI Taxonomy" id="416170"/>
    <lineage>
        <taxon>Bacteria</taxon>
        <taxon>Pseudomonadati</taxon>
        <taxon>Pseudomonadota</taxon>
        <taxon>Alphaproteobacteria</taxon>
        <taxon>Rhodospirillales</taxon>
        <taxon>Azospirillaceae</taxon>
        <taxon>Azospirillum</taxon>
    </lineage>
</organism>
<protein>
    <recommendedName>
        <fullName evidence="4">DUF4405 domain-containing protein</fullName>
    </recommendedName>
</protein>
<comment type="caution">
    <text evidence="2">The sequence shown here is derived from an EMBL/GenBank/DDBJ whole genome shotgun (WGS) entry which is preliminary data.</text>
</comment>